<dbReference type="Gene3D" id="3.10.580.10">
    <property type="entry name" value="CBS-domain"/>
    <property type="match status" value="2"/>
</dbReference>
<dbReference type="PANTHER" id="PTHR12064:SF94">
    <property type="entry name" value="UNEXTENDED PROTEIN"/>
    <property type="match status" value="1"/>
</dbReference>
<evidence type="ECO:0000313" key="14">
    <source>
        <dbReference type="WBParaSite" id="SVE_0846000.1"/>
    </source>
</evidence>
<dbReference type="STRING" id="75913.A0A0K0FHU5"/>
<reference evidence="14" key="2">
    <citation type="submission" date="2015-08" db="UniProtKB">
        <authorList>
            <consortium name="WormBaseParasite"/>
        </authorList>
    </citation>
    <scope>IDENTIFICATION</scope>
</reference>
<dbReference type="WBParaSite" id="SVE_0846000.1">
    <property type="protein sequence ID" value="SVE_0846000.1"/>
    <property type="gene ID" value="SVE_0846000"/>
</dbReference>
<dbReference type="GO" id="GO:0010960">
    <property type="term" value="P:magnesium ion homeostasis"/>
    <property type="evidence" value="ECO:0007669"/>
    <property type="project" value="InterPro"/>
</dbReference>
<dbReference type="GO" id="GO:0040018">
    <property type="term" value="P:positive regulation of multicellular organism growth"/>
    <property type="evidence" value="ECO:0007669"/>
    <property type="project" value="UniProtKB-ARBA"/>
</dbReference>
<dbReference type="GO" id="GO:1905941">
    <property type="term" value="P:positive regulation of gonad development"/>
    <property type="evidence" value="ECO:0007669"/>
    <property type="project" value="UniProtKB-ARBA"/>
</dbReference>
<dbReference type="SUPFAM" id="SSF54631">
    <property type="entry name" value="CBS-domain pair"/>
    <property type="match status" value="1"/>
</dbReference>
<evidence type="ECO:0000256" key="4">
    <source>
        <dbReference type="ARBA" id="ARBA00022737"/>
    </source>
</evidence>
<evidence type="ECO:0000259" key="12">
    <source>
        <dbReference type="PROSITE" id="PS51846"/>
    </source>
</evidence>
<feature type="transmembrane region" description="Helical" evidence="10">
    <location>
        <begin position="252"/>
        <end position="272"/>
    </location>
</feature>
<evidence type="ECO:0000256" key="6">
    <source>
        <dbReference type="ARBA" id="ARBA00023065"/>
    </source>
</evidence>
<dbReference type="GO" id="GO:0016323">
    <property type="term" value="C:basolateral plasma membrane"/>
    <property type="evidence" value="ECO:0007669"/>
    <property type="project" value="UniProtKB-SubCell"/>
</dbReference>
<feature type="transmembrane region" description="Helical" evidence="10">
    <location>
        <begin position="278"/>
        <end position="296"/>
    </location>
</feature>
<evidence type="ECO:0000256" key="5">
    <source>
        <dbReference type="ARBA" id="ARBA00022989"/>
    </source>
</evidence>
<feature type="transmembrane region" description="Helical" evidence="10">
    <location>
        <begin position="308"/>
        <end position="328"/>
    </location>
</feature>
<keyword evidence="3 9" id="KW-0812">Transmembrane</keyword>
<keyword evidence="4" id="KW-0677">Repeat</keyword>
<dbReference type="InterPro" id="IPR044751">
    <property type="entry name" value="Ion_transp-like_CBS"/>
</dbReference>
<dbReference type="InterPro" id="IPR002550">
    <property type="entry name" value="CNNM"/>
</dbReference>
<protein>
    <submittedName>
        <fullName evidence="14">CNNM transmembrane domain-containing protein</fullName>
    </submittedName>
</protein>
<dbReference type="PROSITE" id="PS51846">
    <property type="entry name" value="CNNM"/>
    <property type="match status" value="1"/>
</dbReference>
<keyword evidence="6" id="KW-0813">Transport</keyword>
<dbReference type="Pfam" id="PF25562">
    <property type="entry name" value="CNBH_CNNM2_C"/>
    <property type="match status" value="1"/>
</dbReference>
<comment type="similarity">
    <text evidence="2">Belongs to the ACDP family.</text>
</comment>
<evidence type="ECO:0000256" key="3">
    <source>
        <dbReference type="ARBA" id="ARBA00022692"/>
    </source>
</evidence>
<feature type="domain" description="CNNM transmembrane" evidence="12">
    <location>
        <begin position="189"/>
        <end position="371"/>
    </location>
</feature>
<dbReference type="PANTHER" id="PTHR12064">
    <property type="entry name" value="METAL TRANSPORTER CNNM"/>
    <property type="match status" value="1"/>
</dbReference>
<accession>A0A0K0FHU5</accession>
<dbReference type="AlphaFoldDB" id="A0A0K0FHU5"/>
<reference evidence="13" key="1">
    <citation type="submission" date="2014-07" db="EMBL/GenBank/DDBJ databases">
        <authorList>
            <person name="Martin A.A"/>
            <person name="De Silva N."/>
        </authorList>
    </citation>
    <scope>NUCLEOTIDE SEQUENCE</scope>
</reference>
<sequence length="791" mass="90469">MRSFLISWVIFILSNFCYSKDDSVNSTAIIQGSHSTNRTFVKNDTEIVDPYAYEWESDKVVPVVCGMRAESVVRKGHVAGFLKSGVSVVEANVPIKLSVFGRWLERVEMISFTIDNCYHLLNNISHTEFLFQSEMRIEFITKFEKIAESKTYRMCISEKDFGQDGYEDMAFMIDEQRTWISTDVVASEYLLPLHIQILLICLLFILSALFSGLNLGLMALSPQELTLLKKSGSEKEKEYATIILPVRQAGNYLLCTILIMNVIVNSAISILFEDITSGYIAFIVSSIGIVVLGEIFPQSLCIKKGLAVGAHTIWLTRFFMFLTFPLSFPIGKTLDWLLGEDIVVYDKNQVLHLMKLTPSWETGNTELAADLKIAVGAMEISDKTVKDIMTNIEDVFMLSENTILNPTTITEILKKGYSRIPVYSADNNKKITSLLFVKDLALVDPEDKFTVKTICQYYQHHVRFVSENTGLQEMLDEFKKGEYHLAFVTTTINQEMENFVEPIKQFDRTSFEEEYGPCDWESDQENLSMIDFKVFEEFEEEIVVIGIVTLEDILEEILQAEIVDESDVILDNVYKRKRKIDKANNCYKMVEYDEICKNVSNSLTLACSQFLGTRSFIFRDAYLDINAFHRIISSNVRIVNFHKAPLEEISSLESEICMCIIKERVPCDKMILILEGSCIVSFSGTQLEFTVGPFEFFGCSMVKILEECISTNNTEKLTAKNIINLRYIPDFSLKVTHYCRYLQLTPLNYTNVYRITKAIRMGREINSKKLSIHSTDSVSFEKRLSFKHSIS</sequence>
<evidence type="ECO:0000256" key="11">
    <source>
        <dbReference type="SAM" id="SignalP"/>
    </source>
</evidence>
<dbReference type="GO" id="GO:0040026">
    <property type="term" value="P:positive regulation of vulval development"/>
    <property type="evidence" value="ECO:0007669"/>
    <property type="project" value="UniProtKB-ARBA"/>
</dbReference>
<proteinExistence type="inferred from homology"/>
<dbReference type="GO" id="GO:0022857">
    <property type="term" value="F:transmembrane transporter activity"/>
    <property type="evidence" value="ECO:0007669"/>
    <property type="project" value="TreeGrafter"/>
</dbReference>
<keyword evidence="13" id="KW-1185">Reference proteome</keyword>
<keyword evidence="11" id="KW-0732">Signal</keyword>
<comment type="subcellular location">
    <subcellularLocation>
        <location evidence="1">Basolateral cell membrane</location>
        <topology evidence="1">Multi-pass membrane protein</topology>
    </subcellularLocation>
</comment>
<evidence type="ECO:0000256" key="10">
    <source>
        <dbReference type="SAM" id="Phobius"/>
    </source>
</evidence>
<evidence type="ECO:0000256" key="9">
    <source>
        <dbReference type="PROSITE-ProRule" id="PRU01193"/>
    </source>
</evidence>
<feature type="signal peptide" evidence="11">
    <location>
        <begin position="1"/>
        <end position="19"/>
    </location>
</feature>
<keyword evidence="5 9" id="KW-1133">Transmembrane helix</keyword>
<evidence type="ECO:0000256" key="7">
    <source>
        <dbReference type="ARBA" id="ARBA00023122"/>
    </source>
</evidence>
<dbReference type="InterPro" id="IPR046342">
    <property type="entry name" value="CBS_dom_sf"/>
</dbReference>
<dbReference type="InterPro" id="IPR045095">
    <property type="entry name" value="ACDP"/>
</dbReference>
<dbReference type="GO" id="GO:0015693">
    <property type="term" value="P:magnesium ion transport"/>
    <property type="evidence" value="ECO:0007669"/>
    <property type="project" value="UniProtKB-ARBA"/>
</dbReference>
<dbReference type="GO" id="GO:0032026">
    <property type="term" value="P:response to magnesium ion"/>
    <property type="evidence" value="ECO:0007669"/>
    <property type="project" value="UniProtKB-ARBA"/>
</dbReference>
<evidence type="ECO:0000256" key="8">
    <source>
        <dbReference type="ARBA" id="ARBA00023136"/>
    </source>
</evidence>
<dbReference type="GO" id="GO:0008340">
    <property type="term" value="P:determination of adult lifespan"/>
    <property type="evidence" value="ECO:0007669"/>
    <property type="project" value="UniProtKB-ARBA"/>
</dbReference>
<dbReference type="Pfam" id="PF01595">
    <property type="entry name" value="CNNM"/>
    <property type="match status" value="1"/>
</dbReference>
<keyword evidence="8 9" id="KW-0472">Membrane</keyword>
<evidence type="ECO:0000313" key="13">
    <source>
        <dbReference type="Proteomes" id="UP000035680"/>
    </source>
</evidence>
<feature type="transmembrane region" description="Helical" evidence="10">
    <location>
        <begin position="197"/>
        <end position="220"/>
    </location>
</feature>
<organism evidence="13 14">
    <name type="scientific">Strongyloides venezuelensis</name>
    <name type="common">Threadworm</name>
    <dbReference type="NCBI Taxonomy" id="75913"/>
    <lineage>
        <taxon>Eukaryota</taxon>
        <taxon>Metazoa</taxon>
        <taxon>Ecdysozoa</taxon>
        <taxon>Nematoda</taxon>
        <taxon>Chromadorea</taxon>
        <taxon>Rhabditida</taxon>
        <taxon>Tylenchina</taxon>
        <taxon>Panagrolaimomorpha</taxon>
        <taxon>Strongyloidoidea</taxon>
        <taxon>Strongyloididae</taxon>
        <taxon>Strongyloides</taxon>
    </lineage>
</organism>
<dbReference type="Proteomes" id="UP000035680">
    <property type="component" value="Unassembled WGS sequence"/>
</dbReference>
<dbReference type="FunFam" id="3.10.580.10:FF:000006">
    <property type="entry name" value="DUF21 and CBS domain protein"/>
    <property type="match status" value="1"/>
</dbReference>
<evidence type="ECO:0000256" key="1">
    <source>
        <dbReference type="ARBA" id="ARBA00004554"/>
    </source>
</evidence>
<feature type="chain" id="PRO_5005329666" evidence="11">
    <location>
        <begin position="20"/>
        <end position="791"/>
    </location>
</feature>
<dbReference type="CDD" id="cd04590">
    <property type="entry name" value="CBS_pair_CorC_HlyC_assoc"/>
    <property type="match status" value="1"/>
</dbReference>
<name>A0A0K0FHU5_STRVS</name>
<keyword evidence="6" id="KW-0406">Ion transport</keyword>
<evidence type="ECO:0000256" key="2">
    <source>
        <dbReference type="ARBA" id="ARBA00010484"/>
    </source>
</evidence>
<keyword evidence="7" id="KW-0129">CBS domain</keyword>